<evidence type="ECO:0000256" key="2">
    <source>
        <dbReference type="ARBA" id="ARBA00023125"/>
    </source>
</evidence>
<gene>
    <name evidence="5" type="ORF">M1E25_07195</name>
</gene>
<dbReference type="InterPro" id="IPR003313">
    <property type="entry name" value="AraC-bd"/>
</dbReference>
<comment type="caution">
    <text evidence="5">The sequence shown here is derived from an EMBL/GenBank/DDBJ whole genome shotgun (WGS) entry which is preliminary data.</text>
</comment>
<sequence length="270" mass="29377">MSNRTVVAVSDGPVTRLGRLVLAGEVVDDEPIMPSSLRVMDAYVLSVLLAGEGRYRDAEGRDERIGPGAHTIVPPGVPHTYGTAPGQRWTELFVVFTGPLFDSLAGAAGLDVAGPRYPRPVPPIEALRGVLRTPPRSRRAAEHQLLALTDWLLDTEDAGEGPSGGRFSPEIEEAVGRLADDLTGSVGLRDLAAAAGLTYDSFRRRFAAEVGQTPSAFRSARRLETAATLLRLTDMTHREIARTLGFADEFHLSRRFRAHFGVPPREYRRS</sequence>
<dbReference type="SUPFAM" id="SSF46689">
    <property type="entry name" value="Homeodomain-like"/>
    <property type="match status" value="2"/>
</dbReference>
<organism evidence="5 6">
    <name type="scientific">Streptomyces meridianus</name>
    <dbReference type="NCBI Taxonomy" id="2938945"/>
    <lineage>
        <taxon>Bacteria</taxon>
        <taxon>Bacillati</taxon>
        <taxon>Actinomycetota</taxon>
        <taxon>Actinomycetes</taxon>
        <taxon>Kitasatosporales</taxon>
        <taxon>Streptomycetaceae</taxon>
        <taxon>Streptomyces</taxon>
    </lineage>
</organism>
<dbReference type="InterPro" id="IPR050204">
    <property type="entry name" value="AraC_XylS_family_regulators"/>
</dbReference>
<evidence type="ECO:0000313" key="5">
    <source>
        <dbReference type="EMBL" id="MCM2577136.1"/>
    </source>
</evidence>
<keyword evidence="1" id="KW-0805">Transcription regulation</keyword>
<dbReference type="Gene3D" id="2.60.120.280">
    <property type="entry name" value="Regulatory protein AraC"/>
    <property type="match status" value="1"/>
</dbReference>
<evidence type="ECO:0000313" key="6">
    <source>
        <dbReference type="Proteomes" id="UP001167160"/>
    </source>
</evidence>
<accession>A0ABT0X3K9</accession>
<feature type="domain" description="HTH araC/xylS-type" evidence="4">
    <location>
        <begin position="172"/>
        <end position="270"/>
    </location>
</feature>
<dbReference type="PROSITE" id="PS01124">
    <property type="entry name" value="HTH_ARAC_FAMILY_2"/>
    <property type="match status" value="1"/>
</dbReference>
<protein>
    <submittedName>
        <fullName evidence="5">AraC family transcriptional regulator</fullName>
    </submittedName>
</protein>
<dbReference type="InterPro" id="IPR009057">
    <property type="entry name" value="Homeodomain-like_sf"/>
</dbReference>
<dbReference type="Pfam" id="PF02311">
    <property type="entry name" value="AraC_binding"/>
    <property type="match status" value="1"/>
</dbReference>
<proteinExistence type="predicted"/>
<dbReference type="SMART" id="SM00342">
    <property type="entry name" value="HTH_ARAC"/>
    <property type="match status" value="1"/>
</dbReference>
<keyword evidence="2" id="KW-0238">DNA-binding</keyword>
<dbReference type="Proteomes" id="UP001167160">
    <property type="component" value="Unassembled WGS sequence"/>
</dbReference>
<dbReference type="SUPFAM" id="SSF51215">
    <property type="entry name" value="Regulatory protein AraC"/>
    <property type="match status" value="1"/>
</dbReference>
<evidence type="ECO:0000256" key="1">
    <source>
        <dbReference type="ARBA" id="ARBA00023015"/>
    </source>
</evidence>
<keyword evidence="3" id="KW-0804">Transcription</keyword>
<dbReference type="PANTHER" id="PTHR46796">
    <property type="entry name" value="HTH-TYPE TRANSCRIPTIONAL ACTIVATOR RHAS-RELATED"/>
    <property type="match status" value="1"/>
</dbReference>
<dbReference type="InterPro" id="IPR037923">
    <property type="entry name" value="HTH-like"/>
</dbReference>
<evidence type="ECO:0000259" key="4">
    <source>
        <dbReference type="PROSITE" id="PS01124"/>
    </source>
</evidence>
<evidence type="ECO:0000256" key="3">
    <source>
        <dbReference type="ARBA" id="ARBA00023163"/>
    </source>
</evidence>
<dbReference type="Gene3D" id="1.10.10.60">
    <property type="entry name" value="Homeodomain-like"/>
    <property type="match status" value="2"/>
</dbReference>
<reference evidence="5" key="1">
    <citation type="journal article" date="2023" name="Int. J. Syst. Evol. Microbiol.">
        <title>Streptomyces meridianus sp. nov. isolated from brackish water of the Tagus estuary in Alcochete, Portugal.</title>
        <authorList>
            <person name="Santos J.D.N."/>
            <person name="Klimek D."/>
            <person name="Calusinska M."/>
            <person name="Lobo Da Cunha A."/>
            <person name="Catita J."/>
            <person name="Goncalves H."/>
            <person name="Gonzalez I."/>
            <person name="Reyes F."/>
            <person name="Lage O.M."/>
        </authorList>
    </citation>
    <scope>NUCLEOTIDE SEQUENCE</scope>
    <source>
        <strain evidence="5">MTZ3.1</strain>
    </source>
</reference>
<dbReference type="RefSeq" id="WP_251411432.1">
    <property type="nucleotide sequence ID" value="NZ_JAMQGM010000016.1"/>
</dbReference>
<dbReference type="EMBL" id="JAMQGM010000016">
    <property type="protein sequence ID" value="MCM2577136.1"/>
    <property type="molecule type" value="Genomic_DNA"/>
</dbReference>
<keyword evidence="6" id="KW-1185">Reference proteome</keyword>
<name>A0ABT0X3K9_9ACTN</name>
<dbReference type="Pfam" id="PF12833">
    <property type="entry name" value="HTH_18"/>
    <property type="match status" value="1"/>
</dbReference>
<dbReference type="InterPro" id="IPR018060">
    <property type="entry name" value="HTH_AraC"/>
</dbReference>